<name>H6L788_SAPGL</name>
<evidence type="ECO:0000313" key="3">
    <source>
        <dbReference type="Proteomes" id="UP000007519"/>
    </source>
</evidence>
<feature type="compositionally biased region" description="Polar residues" evidence="1">
    <location>
        <begin position="38"/>
        <end position="53"/>
    </location>
</feature>
<evidence type="ECO:0000313" key="2">
    <source>
        <dbReference type="EMBL" id="AFC26679.1"/>
    </source>
</evidence>
<protein>
    <submittedName>
        <fullName evidence="2">Uncharacterized protein</fullName>
    </submittedName>
</protein>
<proteinExistence type="predicted"/>
<evidence type="ECO:0000256" key="1">
    <source>
        <dbReference type="SAM" id="MobiDB-lite"/>
    </source>
</evidence>
<feature type="region of interest" description="Disordered" evidence="1">
    <location>
        <begin position="22"/>
        <end position="71"/>
    </location>
</feature>
<dbReference type="AlphaFoldDB" id="H6L788"/>
<keyword evidence="3" id="KW-1185">Reference proteome</keyword>
<organism evidence="2 3">
    <name type="scientific">Saprospira grandis (strain Lewin)</name>
    <dbReference type="NCBI Taxonomy" id="984262"/>
    <lineage>
        <taxon>Bacteria</taxon>
        <taxon>Pseudomonadati</taxon>
        <taxon>Bacteroidota</taxon>
        <taxon>Saprospiria</taxon>
        <taxon>Saprospirales</taxon>
        <taxon>Saprospiraceae</taxon>
        <taxon>Saprospira</taxon>
    </lineage>
</organism>
<dbReference type="HOGENOM" id="CLU_2737739_0_0_10"/>
<dbReference type="Proteomes" id="UP000007519">
    <property type="component" value="Chromosome"/>
</dbReference>
<feature type="compositionally biased region" description="Low complexity" evidence="1">
    <location>
        <begin position="61"/>
        <end position="71"/>
    </location>
</feature>
<accession>H6L788</accession>
<gene>
    <name evidence="2" type="ordered locus">SGRA_3964</name>
</gene>
<sequence length="71" mass="7472">MGARRAFFLRSKFSFGLAMWSSGRRPDQGGFAAAGPSDPTNGSRRSEASNSELWNVAPQGAAAAEAPKLNT</sequence>
<dbReference type="EMBL" id="CP002831">
    <property type="protein sequence ID" value="AFC26679.1"/>
    <property type="molecule type" value="Genomic_DNA"/>
</dbReference>
<reference evidence="2 3" key="1">
    <citation type="journal article" date="2012" name="Stand. Genomic Sci.">
        <title>Complete genome sequencing and analysis of Saprospira grandis str. Lewin, a predatory marine bacterium.</title>
        <authorList>
            <person name="Saw J.H."/>
            <person name="Yuryev A."/>
            <person name="Kanbe M."/>
            <person name="Hou S."/>
            <person name="Young A.G."/>
            <person name="Aizawa S."/>
            <person name="Alam M."/>
        </authorList>
    </citation>
    <scope>NUCLEOTIDE SEQUENCE [LARGE SCALE GENOMIC DNA]</scope>
    <source>
        <strain evidence="2 3">Lewin</strain>
    </source>
</reference>
<dbReference type="KEGG" id="sgn:SGRA_3964"/>